<keyword evidence="13" id="KW-1185">Reference proteome</keyword>
<evidence type="ECO:0000313" key="13">
    <source>
        <dbReference type="Proteomes" id="UP000294919"/>
    </source>
</evidence>
<gene>
    <name evidence="9" type="primary">hisZ</name>
    <name evidence="12" type="ORF">EV214_10295</name>
</gene>
<dbReference type="CDD" id="cd00773">
    <property type="entry name" value="HisRS-like_core"/>
    <property type="match status" value="1"/>
</dbReference>
<evidence type="ECO:0000256" key="7">
    <source>
        <dbReference type="ARBA" id="ARBA00023102"/>
    </source>
</evidence>
<feature type="binding site" evidence="10">
    <location>
        <begin position="275"/>
        <end position="276"/>
    </location>
    <ligand>
        <name>L-histidine</name>
        <dbReference type="ChEBI" id="CHEBI:57595"/>
    </ligand>
</feature>
<dbReference type="Proteomes" id="UP000294919">
    <property type="component" value="Unassembled WGS sequence"/>
</dbReference>
<comment type="function">
    <text evidence="8 9">Required for the first step of histidine biosynthesis. May allow the feedback regulation of ATP phosphoribosyltransferase activity by histidine.</text>
</comment>
<dbReference type="SUPFAM" id="SSF55681">
    <property type="entry name" value="Class II aaRS and biotin synthetases"/>
    <property type="match status" value="1"/>
</dbReference>
<evidence type="ECO:0000256" key="2">
    <source>
        <dbReference type="ARBA" id="ARBA00004667"/>
    </source>
</evidence>
<dbReference type="PANTHER" id="PTHR43707">
    <property type="entry name" value="HISTIDYL-TRNA SYNTHETASE"/>
    <property type="match status" value="1"/>
</dbReference>
<evidence type="ECO:0000259" key="11">
    <source>
        <dbReference type="Pfam" id="PF13393"/>
    </source>
</evidence>
<evidence type="ECO:0000313" key="12">
    <source>
        <dbReference type="EMBL" id="TCO79377.1"/>
    </source>
</evidence>
<accession>A0A4R2L2D7</accession>
<dbReference type="InterPro" id="IPR041715">
    <property type="entry name" value="HisRS-like_core"/>
</dbReference>
<protein>
    <recommendedName>
        <fullName evidence="4 9">ATP phosphoribosyltransferase regulatory subunit</fullName>
    </recommendedName>
</protein>
<feature type="binding site" evidence="10">
    <location>
        <begin position="81"/>
        <end position="83"/>
    </location>
    <ligand>
        <name>L-histidine</name>
        <dbReference type="ChEBI" id="CHEBI:57595"/>
    </ligand>
</feature>
<keyword evidence="7 9" id="KW-0368">Histidine biosynthesis</keyword>
<evidence type="ECO:0000256" key="1">
    <source>
        <dbReference type="ARBA" id="ARBA00004496"/>
    </source>
</evidence>
<dbReference type="GO" id="GO:0005737">
    <property type="term" value="C:cytoplasm"/>
    <property type="evidence" value="ECO:0007669"/>
    <property type="project" value="UniProtKB-SubCell"/>
</dbReference>
<evidence type="ECO:0000256" key="5">
    <source>
        <dbReference type="ARBA" id="ARBA00022490"/>
    </source>
</evidence>
<dbReference type="UniPathway" id="UPA00031">
    <property type="reaction ID" value="UER00006"/>
</dbReference>
<comment type="caution">
    <text evidence="12">The sequence shown here is derived from an EMBL/GenBank/DDBJ whole genome shotgun (WGS) entry which is preliminary data.</text>
</comment>
<keyword evidence="6 9" id="KW-0028">Amino-acid biosynthesis</keyword>
<evidence type="ECO:0000256" key="9">
    <source>
        <dbReference type="HAMAP-Rule" id="MF_00125"/>
    </source>
</evidence>
<organism evidence="12 13">
    <name type="scientific">Marinisporobacter balticus</name>
    <dbReference type="NCBI Taxonomy" id="2018667"/>
    <lineage>
        <taxon>Bacteria</taxon>
        <taxon>Bacillati</taxon>
        <taxon>Bacillota</taxon>
        <taxon>Clostridia</taxon>
        <taxon>Peptostreptococcales</taxon>
        <taxon>Thermotaleaceae</taxon>
        <taxon>Marinisporobacter</taxon>
    </lineage>
</organism>
<dbReference type="RefSeq" id="WP_132242214.1">
    <property type="nucleotide sequence ID" value="NZ_SLWV01000002.1"/>
</dbReference>
<dbReference type="SUPFAM" id="SSF52954">
    <property type="entry name" value="Class II aaRS ABD-related"/>
    <property type="match status" value="1"/>
</dbReference>
<dbReference type="OrthoDB" id="9800814at2"/>
<feature type="binding site" evidence="10">
    <location>
        <position position="129"/>
    </location>
    <ligand>
        <name>L-histidine</name>
        <dbReference type="ChEBI" id="CHEBI:57595"/>
    </ligand>
</feature>
<comment type="similarity">
    <text evidence="3 9">Belongs to the class-II aminoacyl-tRNA synthetase family. HisZ subfamily.</text>
</comment>
<dbReference type="AlphaFoldDB" id="A0A4R2L2D7"/>
<evidence type="ECO:0000256" key="4">
    <source>
        <dbReference type="ARBA" id="ARBA00020397"/>
    </source>
</evidence>
<dbReference type="InterPro" id="IPR004517">
    <property type="entry name" value="HisZ"/>
</dbReference>
<comment type="subunit">
    <text evidence="9">Heteromultimer composed of HisG and HisZ subunits.</text>
</comment>
<dbReference type="Gene3D" id="3.30.930.10">
    <property type="entry name" value="Bira Bifunctional Protein, Domain 2"/>
    <property type="match status" value="1"/>
</dbReference>
<dbReference type="GO" id="GO:0004821">
    <property type="term" value="F:histidine-tRNA ligase activity"/>
    <property type="evidence" value="ECO:0007669"/>
    <property type="project" value="TreeGrafter"/>
</dbReference>
<evidence type="ECO:0000256" key="10">
    <source>
        <dbReference type="PIRSR" id="PIRSR001549-1"/>
    </source>
</evidence>
<dbReference type="GO" id="GO:0006427">
    <property type="term" value="P:histidyl-tRNA aminoacylation"/>
    <property type="evidence" value="ECO:0007669"/>
    <property type="project" value="TreeGrafter"/>
</dbReference>
<comment type="miscellaneous">
    <text evidence="9">This function is generally fulfilled by the C-terminal part of HisG, which is missing in some bacteria such as this one.</text>
</comment>
<feature type="binding site" evidence="10">
    <location>
        <position position="125"/>
    </location>
    <ligand>
        <name>L-histidine</name>
        <dbReference type="ChEBI" id="CHEBI:57595"/>
    </ligand>
</feature>
<dbReference type="HAMAP" id="MF_00125">
    <property type="entry name" value="HisZ"/>
    <property type="match status" value="1"/>
</dbReference>
<dbReference type="PANTHER" id="PTHR43707:SF6">
    <property type="entry name" value="ATP PHOSPHORIBOSYLTRANSFERASE REGULATORY SUBUNIT"/>
    <property type="match status" value="1"/>
</dbReference>
<dbReference type="PIRSF" id="PIRSF001549">
    <property type="entry name" value="His-tRNA_synth"/>
    <property type="match status" value="1"/>
</dbReference>
<comment type="pathway">
    <text evidence="2 9">Amino-acid biosynthesis; L-histidine biosynthesis; L-histidine from 5-phospho-alpha-D-ribose 1-diphosphate: step 1/9.</text>
</comment>
<dbReference type="InterPro" id="IPR045864">
    <property type="entry name" value="aa-tRNA-synth_II/BPL/LPL"/>
</dbReference>
<dbReference type="GO" id="GO:0140096">
    <property type="term" value="F:catalytic activity, acting on a protein"/>
    <property type="evidence" value="ECO:0007669"/>
    <property type="project" value="UniProtKB-ARBA"/>
</dbReference>
<dbReference type="NCBIfam" id="TIGR00443">
    <property type="entry name" value="hisZ_biosyn_reg"/>
    <property type="match status" value="1"/>
</dbReference>
<evidence type="ECO:0000256" key="3">
    <source>
        <dbReference type="ARBA" id="ARBA00005539"/>
    </source>
</evidence>
<comment type="subcellular location">
    <subcellularLocation>
        <location evidence="1 9">Cytoplasm</location>
    </subcellularLocation>
</comment>
<keyword evidence="5 9" id="KW-0963">Cytoplasm</keyword>
<dbReference type="EMBL" id="SLWV01000002">
    <property type="protein sequence ID" value="TCO79377.1"/>
    <property type="molecule type" value="Genomic_DNA"/>
</dbReference>
<name>A0A4R2L2D7_9FIRM</name>
<keyword evidence="12" id="KW-0328">Glycosyltransferase</keyword>
<keyword evidence="12" id="KW-0808">Transferase</keyword>
<reference evidence="12 13" key="1">
    <citation type="submission" date="2019-03" db="EMBL/GenBank/DDBJ databases">
        <title>Genomic Encyclopedia of Type Strains, Phase IV (KMG-IV): sequencing the most valuable type-strain genomes for metagenomic binning, comparative biology and taxonomic classification.</title>
        <authorList>
            <person name="Goeker M."/>
        </authorList>
    </citation>
    <scope>NUCLEOTIDE SEQUENCE [LARGE SCALE GENOMIC DNA]</scope>
    <source>
        <strain evidence="12 13">DSM 102940</strain>
    </source>
</reference>
<dbReference type="InterPro" id="IPR004516">
    <property type="entry name" value="HisRS/HisZ"/>
</dbReference>
<proteinExistence type="inferred from homology"/>
<feature type="domain" description="Class II Histidinyl-tRNA synthetase (HisRS)-like catalytic core" evidence="11">
    <location>
        <begin position="11"/>
        <end position="321"/>
    </location>
</feature>
<feature type="binding site" evidence="10">
    <location>
        <position position="111"/>
    </location>
    <ligand>
        <name>L-histidine</name>
        <dbReference type="ChEBI" id="CHEBI:57595"/>
    </ligand>
</feature>
<evidence type="ECO:0000256" key="8">
    <source>
        <dbReference type="ARBA" id="ARBA00025246"/>
    </source>
</evidence>
<evidence type="ECO:0000256" key="6">
    <source>
        <dbReference type="ARBA" id="ARBA00022605"/>
    </source>
</evidence>
<dbReference type="Pfam" id="PF13393">
    <property type="entry name" value="tRNA-synt_His"/>
    <property type="match status" value="1"/>
</dbReference>
<dbReference type="GO" id="GO:0016757">
    <property type="term" value="F:glycosyltransferase activity"/>
    <property type="evidence" value="ECO:0007669"/>
    <property type="project" value="UniProtKB-KW"/>
</dbReference>
<dbReference type="GO" id="GO:0000105">
    <property type="term" value="P:L-histidine biosynthetic process"/>
    <property type="evidence" value="ECO:0007669"/>
    <property type="project" value="UniProtKB-UniRule"/>
</dbReference>
<sequence>MVRLNHFIPQGVEDTHCNEYEIKENTITKIKNIFKSFGYRQILTPTFEYYDLFSAVEGTIHKDEMFKFIDSSGKILVLRPDVTTPIARMVATNYKESFGYLKFSYATNIFRINDEQNGKKREFTQTGIEYLGNEKPDSDAEVVALAIKSLISLGINDFQIDLGQAGYFRGLMEASGIQRNQQEQIRRLIEEKNFAELKAKLDPLNIDEFFKNAILEIPYLYGEPERIIKEAQKFICNEEMERSLENLKCVYHILKEYNYEKYISVDLGMIHHIDYYTGVIFKGYVNHYGKAVISGGRYDNLTKQYGCFMPATGFGLNIDSLLEVLNMYKINKEFVCSTDYLILYEEANRKKGLKLALQLRDKGFIVETDLYEQNIKPHIQNANDRNIKEIVQISGERLKRIDIRSNKVFTNTFAQFLKQADTVEIFASIH</sequence>